<protein>
    <submittedName>
        <fullName evidence="2">DUF4297 domain-containing protein</fullName>
    </submittedName>
</protein>
<organism evidence="2 3">
    <name type="scientific">Marinomonas ostreistagni</name>
    <dbReference type="NCBI Taxonomy" id="359209"/>
    <lineage>
        <taxon>Bacteria</taxon>
        <taxon>Pseudomonadati</taxon>
        <taxon>Pseudomonadota</taxon>
        <taxon>Gammaproteobacteria</taxon>
        <taxon>Oceanospirillales</taxon>
        <taxon>Oceanospirillaceae</taxon>
        <taxon>Marinomonas</taxon>
    </lineage>
</organism>
<accession>A0ABS0Z764</accession>
<dbReference type="RefSeq" id="WP_199460735.1">
    <property type="nucleotide sequence ID" value="NZ_JAEMUH010000002.1"/>
</dbReference>
<dbReference type="Proteomes" id="UP000598488">
    <property type="component" value="Unassembled WGS sequence"/>
</dbReference>
<evidence type="ECO:0000313" key="2">
    <source>
        <dbReference type="EMBL" id="MBJ7549523.1"/>
    </source>
</evidence>
<name>A0ABS0Z764_9GAMM</name>
<comment type="caution">
    <text evidence="2">The sequence shown here is derived from an EMBL/GenBank/DDBJ whole genome shotgun (WGS) entry which is preliminary data.</text>
</comment>
<evidence type="ECO:0000259" key="1">
    <source>
        <dbReference type="Pfam" id="PF14130"/>
    </source>
</evidence>
<sequence>MSKLLTQTYDLSDPGDDMQLRVRYQHGYGLILFCEAEKKEIDCKSLWFEHLEDILLEKNNGKFNFYQVKTREPTLGKWKMSDEALVKSIKRFCEFEAEYGDSTDRFFFVSNCPYRETQTSTKEEEKALSPINFFRKIKSLKTGEELDGEFKKRFEVLIKSVGLEGSILIRVIQKTSLVVGPPLENFELELSVTHLLSISAIKDRGLTYINRVRDEFLHKIFKASSLSIEDTHKHIFCMVDEKKYDPRVLSKKIDLESFSEFISSAPKDVFMYFENSAELELGSSIRDMEILRRKVKRAGLSSQYESLKRRALSTEGIFLEEAIKNPEEFQSMLDQVEGSVLSVCSDAILDATNGQAIDGVEAFRSARKKLEYLSNHNPAQVSSQSSDCLIGVAGLLTGACKLWWSEEFDMDEEK</sequence>
<dbReference type="Pfam" id="PF14130">
    <property type="entry name" value="Cap4_nuclease"/>
    <property type="match status" value="1"/>
</dbReference>
<reference evidence="2 3" key="1">
    <citation type="submission" date="2020-12" db="EMBL/GenBank/DDBJ databases">
        <title>Comparative genome analysis of fungal antagonists Marinomonas ostreistagni 398 and M. spartinae 468.</title>
        <authorList>
            <person name="Fields J.L."/>
            <person name="Mavrodi O.V."/>
            <person name="Biber P.D."/>
            <person name="Indest K.J."/>
            <person name="Mavrodi D.V."/>
        </authorList>
    </citation>
    <scope>NUCLEOTIDE SEQUENCE [LARGE SCALE GENOMIC DNA]</scope>
    <source>
        <strain evidence="2 3">USM7</strain>
    </source>
</reference>
<dbReference type="EMBL" id="JAEMUH010000002">
    <property type="protein sequence ID" value="MBJ7549523.1"/>
    <property type="molecule type" value="Genomic_DNA"/>
</dbReference>
<keyword evidence="3" id="KW-1185">Reference proteome</keyword>
<feature type="domain" description="CD-NTase associated protein 4-like DNA endonuclease" evidence="1">
    <location>
        <begin position="13"/>
        <end position="203"/>
    </location>
</feature>
<evidence type="ECO:0000313" key="3">
    <source>
        <dbReference type="Proteomes" id="UP000598488"/>
    </source>
</evidence>
<gene>
    <name evidence="2" type="ORF">JHD44_02425</name>
</gene>
<dbReference type="InterPro" id="IPR025382">
    <property type="entry name" value="Cap4-like_endonuclease_dom"/>
</dbReference>
<proteinExistence type="predicted"/>